<dbReference type="Pfam" id="PF14334">
    <property type="entry name" value="DUF4390"/>
    <property type="match status" value="1"/>
</dbReference>
<sequence length="181" mass="20683">METLIAASKILAIMSSFLVFFSNSPVKLAPPQMGIDDNQVIVSERLLYGFPEDLTKLIHSGTRVTIRFEFVLRQGNELIKTCEISHSVIYDVAKQEYTVTCSEREKNIQTRDEREMKERMSHADIIILPAQEIIPDKEYCLKVMAELLPIKIKALRGGEFLIPALWDYKKPKAECRGVLKP</sequence>
<dbReference type="EMBL" id="PFIC01000023">
    <property type="protein sequence ID" value="PIX17895.1"/>
    <property type="molecule type" value="Genomic_DNA"/>
</dbReference>
<dbReference type="AlphaFoldDB" id="A0A2M7JEP2"/>
<gene>
    <name evidence="1" type="ORF">COZ71_00895</name>
</gene>
<evidence type="ECO:0000313" key="1">
    <source>
        <dbReference type="EMBL" id="PIX17895.1"/>
    </source>
</evidence>
<comment type="caution">
    <text evidence="1">The sequence shown here is derived from an EMBL/GenBank/DDBJ whole genome shotgun (WGS) entry which is preliminary data.</text>
</comment>
<organism evidence="1 2">
    <name type="scientific">Candidatus Desantisbacteria bacterium CG_4_8_14_3_um_filter_40_12</name>
    <dbReference type="NCBI Taxonomy" id="1974545"/>
    <lineage>
        <taxon>Bacteria</taxon>
        <taxon>Candidatus Desantisiibacteriota</taxon>
    </lineage>
</organism>
<dbReference type="InterPro" id="IPR025500">
    <property type="entry name" value="DUF4390"/>
</dbReference>
<accession>A0A2M7JEP2</accession>
<reference evidence="2" key="1">
    <citation type="submission" date="2017-09" db="EMBL/GenBank/DDBJ databases">
        <title>Depth-based differentiation of microbial function through sediment-hosted aquifers and enrichment of novel symbionts in the deep terrestrial subsurface.</title>
        <authorList>
            <person name="Probst A.J."/>
            <person name="Ladd B."/>
            <person name="Jarett J.K."/>
            <person name="Geller-Mcgrath D.E."/>
            <person name="Sieber C.M.K."/>
            <person name="Emerson J.B."/>
            <person name="Anantharaman K."/>
            <person name="Thomas B.C."/>
            <person name="Malmstrom R."/>
            <person name="Stieglmeier M."/>
            <person name="Klingl A."/>
            <person name="Woyke T."/>
            <person name="Ryan C.M."/>
            <person name="Banfield J.F."/>
        </authorList>
    </citation>
    <scope>NUCLEOTIDE SEQUENCE [LARGE SCALE GENOMIC DNA]</scope>
</reference>
<name>A0A2M7JEP2_9BACT</name>
<proteinExistence type="predicted"/>
<evidence type="ECO:0000313" key="2">
    <source>
        <dbReference type="Proteomes" id="UP000229297"/>
    </source>
</evidence>
<dbReference type="Proteomes" id="UP000229297">
    <property type="component" value="Unassembled WGS sequence"/>
</dbReference>
<protein>
    <recommendedName>
        <fullName evidence="3">DUF4390 domain-containing protein</fullName>
    </recommendedName>
</protein>
<evidence type="ECO:0008006" key="3">
    <source>
        <dbReference type="Google" id="ProtNLM"/>
    </source>
</evidence>